<keyword evidence="2 5" id="KW-0812">Transmembrane</keyword>
<dbReference type="Pfam" id="PF03798">
    <property type="entry name" value="TRAM_LAG1_CLN8"/>
    <property type="match status" value="1"/>
</dbReference>
<evidence type="ECO:0000313" key="9">
    <source>
        <dbReference type="EMBL" id="EFC38785.1"/>
    </source>
</evidence>
<dbReference type="SMART" id="SM00724">
    <property type="entry name" value="TLC"/>
    <property type="match status" value="1"/>
</dbReference>
<dbReference type="KEGG" id="ngr:NAEGRDRAFT_81532"/>
<evidence type="ECO:0000256" key="6">
    <source>
        <dbReference type="SAM" id="MobiDB-lite"/>
    </source>
</evidence>
<evidence type="ECO:0000256" key="1">
    <source>
        <dbReference type="ARBA" id="ARBA00004141"/>
    </source>
</evidence>
<keyword evidence="10" id="KW-1185">Reference proteome</keyword>
<feature type="transmembrane region" description="Helical" evidence="7">
    <location>
        <begin position="157"/>
        <end position="177"/>
    </location>
</feature>
<keyword evidence="4 5" id="KW-0472">Membrane</keyword>
<feature type="region of interest" description="Disordered" evidence="6">
    <location>
        <begin position="292"/>
        <end position="338"/>
    </location>
</feature>
<evidence type="ECO:0000313" key="10">
    <source>
        <dbReference type="Proteomes" id="UP000006671"/>
    </source>
</evidence>
<dbReference type="eggNOG" id="KOG4561">
    <property type="taxonomic scope" value="Eukaryota"/>
</dbReference>
<feature type="transmembrane region" description="Helical" evidence="7">
    <location>
        <begin position="123"/>
        <end position="145"/>
    </location>
</feature>
<dbReference type="InterPro" id="IPR050846">
    <property type="entry name" value="TLCD"/>
</dbReference>
<keyword evidence="3 7" id="KW-1133">Transmembrane helix</keyword>
<feature type="compositionally biased region" description="Low complexity" evidence="6">
    <location>
        <begin position="292"/>
        <end position="305"/>
    </location>
</feature>
<feature type="transmembrane region" description="Helical" evidence="7">
    <location>
        <begin position="43"/>
        <end position="64"/>
    </location>
</feature>
<sequence>MSSAAVCGFIDSKNGLLSSFVNRWSWYVNEGVFSTPDHPPQNFGLLLPVMSVLSLIFHSLMYAYGSDWFSKKYSTTFKKKIFGEEKERREWNSRIVSNIHAILSSLISLYCIVFVYLPSPNVGILSLSDRSCIFLIGYCVGYFLYDLYIVARNYPHLGGMETVLHHSISIVALLGSAVWEKCIVLMVIMMFTEISTPFVNQRYFFSKCNMKDSKLYAYNGILMWLTFGIVRISFCFYIPHLVWEDSETWCSFPLGWIILVTLMIGSICILNIFWFYKITMGLVQVVFAKKQPSSVPSTSSTPSTPDRINVKEKKCDEDDDDERELDEKVATTLPLIRR</sequence>
<protein>
    <submittedName>
        <fullName evidence="9">Predicted protein</fullName>
    </submittedName>
</protein>
<organism evidence="10">
    <name type="scientific">Naegleria gruberi</name>
    <name type="common">Amoeba</name>
    <dbReference type="NCBI Taxonomy" id="5762"/>
    <lineage>
        <taxon>Eukaryota</taxon>
        <taxon>Discoba</taxon>
        <taxon>Heterolobosea</taxon>
        <taxon>Tetramitia</taxon>
        <taxon>Eutetramitia</taxon>
        <taxon>Vahlkampfiidae</taxon>
        <taxon>Naegleria</taxon>
    </lineage>
</organism>
<dbReference type="RefSeq" id="XP_002671529.1">
    <property type="nucleotide sequence ID" value="XM_002671483.1"/>
</dbReference>
<evidence type="ECO:0000256" key="7">
    <source>
        <dbReference type="SAM" id="Phobius"/>
    </source>
</evidence>
<feature type="transmembrane region" description="Helical" evidence="7">
    <location>
        <begin position="221"/>
        <end position="242"/>
    </location>
</feature>
<evidence type="ECO:0000256" key="5">
    <source>
        <dbReference type="PROSITE-ProRule" id="PRU00205"/>
    </source>
</evidence>
<dbReference type="VEuPathDB" id="AmoebaDB:NAEGRDRAFT_81532"/>
<feature type="domain" description="TLC" evidence="8">
    <location>
        <begin position="86"/>
        <end position="287"/>
    </location>
</feature>
<dbReference type="GO" id="GO:0005783">
    <property type="term" value="C:endoplasmic reticulum"/>
    <property type="evidence" value="ECO:0007669"/>
    <property type="project" value="TreeGrafter"/>
</dbReference>
<dbReference type="GO" id="GO:0055088">
    <property type="term" value="P:lipid homeostasis"/>
    <property type="evidence" value="ECO:0007669"/>
    <property type="project" value="TreeGrafter"/>
</dbReference>
<dbReference type="FunCoup" id="D2VX06">
    <property type="interactions" value="164"/>
</dbReference>
<dbReference type="InParanoid" id="D2VX06"/>
<reference evidence="9 10" key="1">
    <citation type="journal article" date="2010" name="Cell">
        <title>The genome of Naegleria gruberi illuminates early eukaryotic versatility.</title>
        <authorList>
            <person name="Fritz-Laylin L.K."/>
            <person name="Prochnik S.E."/>
            <person name="Ginger M.L."/>
            <person name="Dacks J.B."/>
            <person name="Carpenter M.L."/>
            <person name="Field M.C."/>
            <person name="Kuo A."/>
            <person name="Paredez A."/>
            <person name="Chapman J."/>
            <person name="Pham J."/>
            <person name="Shu S."/>
            <person name="Neupane R."/>
            <person name="Cipriano M."/>
            <person name="Mancuso J."/>
            <person name="Tu H."/>
            <person name="Salamov A."/>
            <person name="Lindquist E."/>
            <person name="Shapiro H."/>
            <person name="Lucas S."/>
            <person name="Grigoriev I.V."/>
            <person name="Cande W.Z."/>
            <person name="Fulton C."/>
            <person name="Rokhsar D.S."/>
            <person name="Dawson S.C."/>
        </authorList>
    </citation>
    <scope>NUCLEOTIDE SEQUENCE [LARGE SCALE GENOMIC DNA]</scope>
    <source>
        <strain evidence="9 10">NEG-M</strain>
    </source>
</reference>
<dbReference type="InterPro" id="IPR006634">
    <property type="entry name" value="TLC-dom"/>
</dbReference>
<evidence type="ECO:0000256" key="2">
    <source>
        <dbReference type="ARBA" id="ARBA00022692"/>
    </source>
</evidence>
<dbReference type="OrthoDB" id="10266980at2759"/>
<comment type="subcellular location">
    <subcellularLocation>
        <location evidence="1">Membrane</location>
        <topology evidence="1">Multi-pass membrane protein</topology>
    </subcellularLocation>
</comment>
<feature type="transmembrane region" description="Helical" evidence="7">
    <location>
        <begin position="95"/>
        <end position="117"/>
    </location>
</feature>
<dbReference type="PROSITE" id="PS50922">
    <property type="entry name" value="TLC"/>
    <property type="match status" value="1"/>
</dbReference>
<dbReference type="PANTHER" id="PTHR13439:SF0">
    <property type="entry name" value="TOPOISOMERASE I DAMAGE AFFECTED PROTEIN 4"/>
    <property type="match status" value="1"/>
</dbReference>
<proteinExistence type="predicted"/>
<feature type="transmembrane region" description="Helical" evidence="7">
    <location>
        <begin position="254"/>
        <end position="276"/>
    </location>
</feature>
<dbReference type="OMA" id="YNGILMW"/>
<dbReference type="AlphaFoldDB" id="D2VX06"/>
<feature type="transmembrane region" description="Helical" evidence="7">
    <location>
        <begin position="183"/>
        <end position="200"/>
    </location>
</feature>
<dbReference type="PANTHER" id="PTHR13439">
    <property type="entry name" value="CT120 PROTEIN"/>
    <property type="match status" value="1"/>
</dbReference>
<name>D2VX06_NAEGR</name>
<evidence type="ECO:0000256" key="4">
    <source>
        <dbReference type="ARBA" id="ARBA00023136"/>
    </source>
</evidence>
<gene>
    <name evidence="9" type="ORF">NAEGRDRAFT_81532</name>
</gene>
<evidence type="ECO:0000259" key="8">
    <source>
        <dbReference type="PROSITE" id="PS50922"/>
    </source>
</evidence>
<accession>D2VX06</accession>
<dbReference type="EMBL" id="GG738905">
    <property type="protein sequence ID" value="EFC38785.1"/>
    <property type="molecule type" value="Genomic_DNA"/>
</dbReference>
<dbReference type="Proteomes" id="UP000006671">
    <property type="component" value="Unassembled WGS sequence"/>
</dbReference>
<evidence type="ECO:0000256" key="3">
    <source>
        <dbReference type="ARBA" id="ARBA00022989"/>
    </source>
</evidence>
<dbReference type="GeneID" id="8858625"/>
<dbReference type="GO" id="GO:0016020">
    <property type="term" value="C:membrane"/>
    <property type="evidence" value="ECO:0007669"/>
    <property type="project" value="UniProtKB-SubCell"/>
</dbReference>